<evidence type="ECO:0000256" key="5">
    <source>
        <dbReference type="PIRSR" id="PIRSR601461-1"/>
    </source>
</evidence>
<feature type="active site" evidence="5">
    <location>
        <position position="153"/>
    </location>
</feature>
<comment type="caution">
    <text evidence="9">The sequence shown here is derived from an EMBL/GenBank/DDBJ whole genome shotgun (WGS) entry which is preliminary data.</text>
</comment>
<evidence type="ECO:0000256" key="1">
    <source>
        <dbReference type="ARBA" id="ARBA00007447"/>
    </source>
</evidence>
<name>A0A1C7LML1_GRIFR</name>
<dbReference type="InterPro" id="IPR033121">
    <property type="entry name" value="PEPTIDASE_A1"/>
</dbReference>
<dbReference type="PANTHER" id="PTHR47966">
    <property type="entry name" value="BETA-SITE APP-CLEAVING ENZYME, ISOFORM A-RELATED"/>
    <property type="match status" value="1"/>
</dbReference>
<keyword evidence="2 7" id="KW-0645">Protease</keyword>
<dbReference type="EMBL" id="LUGG01000044">
    <property type="protein sequence ID" value="OBZ65426.1"/>
    <property type="molecule type" value="Genomic_DNA"/>
</dbReference>
<dbReference type="STRING" id="5627.A0A1C7LML1"/>
<dbReference type="InterPro" id="IPR034164">
    <property type="entry name" value="Pepsin-like_dom"/>
</dbReference>
<dbReference type="GO" id="GO:0004190">
    <property type="term" value="F:aspartic-type endopeptidase activity"/>
    <property type="evidence" value="ECO:0007669"/>
    <property type="project" value="UniProtKB-KW"/>
</dbReference>
<dbReference type="Gene3D" id="2.40.70.10">
    <property type="entry name" value="Acid Proteases"/>
    <property type="match status" value="2"/>
</dbReference>
<evidence type="ECO:0000259" key="8">
    <source>
        <dbReference type="PROSITE" id="PS51767"/>
    </source>
</evidence>
<evidence type="ECO:0000313" key="10">
    <source>
        <dbReference type="Proteomes" id="UP000092993"/>
    </source>
</evidence>
<reference evidence="9 10" key="1">
    <citation type="submission" date="2016-03" db="EMBL/GenBank/DDBJ databases">
        <title>Whole genome sequencing of Grifola frondosa 9006-11.</title>
        <authorList>
            <person name="Min B."/>
            <person name="Park H."/>
            <person name="Kim J.-G."/>
            <person name="Cho H."/>
            <person name="Oh Y.-L."/>
            <person name="Kong W.-S."/>
            <person name="Choi I.-G."/>
        </authorList>
    </citation>
    <scope>NUCLEOTIDE SEQUENCE [LARGE SCALE GENOMIC DNA]</scope>
    <source>
        <strain evidence="9 10">9006-11</strain>
    </source>
</reference>
<feature type="active site" evidence="5">
    <location>
        <position position="332"/>
    </location>
</feature>
<keyword evidence="4 7" id="KW-0378">Hydrolase</keyword>
<protein>
    <submittedName>
        <fullName evidence="9">Aspartic protease</fullName>
    </submittedName>
</protein>
<dbReference type="PRINTS" id="PR00792">
    <property type="entry name" value="PEPSIN"/>
</dbReference>
<dbReference type="GO" id="GO:0006508">
    <property type="term" value="P:proteolysis"/>
    <property type="evidence" value="ECO:0007669"/>
    <property type="project" value="UniProtKB-KW"/>
</dbReference>
<dbReference type="PROSITE" id="PS00141">
    <property type="entry name" value="ASP_PROTEASE"/>
    <property type="match status" value="1"/>
</dbReference>
<gene>
    <name evidence="9" type="primary">pr1_9</name>
    <name evidence="9" type="ORF">A0H81_14620</name>
</gene>
<evidence type="ECO:0000313" key="9">
    <source>
        <dbReference type="EMBL" id="OBZ65426.1"/>
    </source>
</evidence>
<sequence length="446" mass="47790">MPNIHGVRNCLFGLRLTPRRALYSFSSAPDVDPPTLSDPKTGRKGQKVRKAVISYYVLDHNLCTLCTLPSLCRLSGGASFRRALQGHLAQISTKYQKGFAAFELNMGEAHPLAGNNLLRKRFAAEQLTDDGEHMWQGDISVGTPPQTYTVDFDTGSSDLFLPGPHCDYRCKDHKVYDPSASSSSKNLFRSFALGYGDGSEVKGEQFSDSVQFSGLTATAVTLGVSTDYSSGFAKNAFTADGLMGMAFKSISAFPADPFVSSLATQNQIEDAVFAFKLAKEGSELSLGGYNPALFTGDIVYTPVTKEGYWQVSMDSISTNGTHAFEHVPAIIDTGTTLIIADKESVDAIYAGIPGAKDASHTIAPGFYTVPCDAIPTVSLTFGGKTFDVKPELFNQGPAGPEDSSDCIGGISALEGQEFWIVGDVFCKTVVYHLDMKNSQVGFAALA</sequence>
<comment type="similarity">
    <text evidence="1 7">Belongs to the peptidase A1 family.</text>
</comment>
<evidence type="ECO:0000256" key="2">
    <source>
        <dbReference type="ARBA" id="ARBA00022670"/>
    </source>
</evidence>
<dbReference type="OMA" id="FMQYMRA"/>
<dbReference type="PANTHER" id="PTHR47966:SF51">
    <property type="entry name" value="BETA-SITE APP-CLEAVING ENZYME, ISOFORM A-RELATED"/>
    <property type="match status" value="1"/>
</dbReference>
<feature type="domain" description="Peptidase A1" evidence="8">
    <location>
        <begin position="135"/>
        <end position="443"/>
    </location>
</feature>
<dbReference type="AlphaFoldDB" id="A0A1C7LML1"/>
<evidence type="ECO:0000256" key="7">
    <source>
        <dbReference type="RuleBase" id="RU000454"/>
    </source>
</evidence>
<evidence type="ECO:0000256" key="4">
    <source>
        <dbReference type="ARBA" id="ARBA00022801"/>
    </source>
</evidence>
<dbReference type="InterPro" id="IPR021109">
    <property type="entry name" value="Peptidase_aspartic_dom_sf"/>
</dbReference>
<evidence type="ECO:0000256" key="3">
    <source>
        <dbReference type="ARBA" id="ARBA00022750"/>
    </source>
</evidence>
<dbReference type="Pfam" id="PF00026">
    <property type="entry name" value="Asp"/>
    <property type="match status" value="1"/>
</dbReference>
<accession>A0A1C7LML1</accession>
<proteinExistence type="inferred from homology"/>
<evidence type="ECO:0000256" key="6">
    <source>
        <dbReference type="PIRSR" id="PIRSR601461-2"/>
    </source>
</evidence>
<keyword evidence="6" id="KW-1015">Disulfide bond</keyword>
<dbReference type="InterPro" id="IPR001969">
    <property type="entry name" value="Aspartic_peptidase_AS"/>
</dbReference>
<dbReference type="PROSITE" id="PS51767">
    <property type="entry name" value="PEPTIDASE_A1"/>
    <property type="match status" value="1"/>
</dbReference>
<dbReference type="SUPFAM" id="SSF50630">
    <property type="entry name" value="Acid proteases"/>
    <property type="match status" value="1"/>
</dbReference>
<dbReference type="OrthoDB" id="15189at2759"/>
<keyword evidence="10" id="KW-1185">Reference proteome</keyword>
<dbReference type="InterPro" id="IPR001461">
    <property type="entry name" value="Aspartic_peptidase_A1"/>
</dbReference>
<dbReference type="CDD" id="cd05471">
    <property type="entry name" value="pepsin_like"/>
    <property type="match status" value="1"/>
</dbReference>
<dbReference type="FunFam" id="2.40.70.10:FF:000115">
    <property type="entry name" value="Lysosomal aspartic protease"/>
    <property type="match status" value="1"/>
</dbReference>
<dbReference type="Proteomes" id="UP000092993">
    <property type="component" value="Unassembled WGS sequence"/>
</dbReference>
<keyword evidence="3 7" id="KW-0064">Aspartyl protease</keyword>
<feature type="disulfide bond" evidence="6">
    <location>
        <begin position="166"/>
        <end position="170"/>
    </location>
</feature>
<organism evidence="9 10">
    <name type="scientific">Grifola frondosa</name>
    <name type="common">Maitake</name>
    <name type="synonym">Polyporus frondosus</name>
    <dbReference type="NCBI Taxonomy" id="5627"/>
    <lineage>
        <taxon>Eukaryota</taxon>
        <taxon>Fungi</taxon>
        <taxon>Dikarya</taxon>
        <taxon>Basidiomycota</taxon>
        <taxon>Agaricomycotina</taxon>
        <taxon>Agaricomycetes</taxon>
        <taxon>Polyporales</taxon>
        <taxon>Grifolaceae</taxon>
        <taxon>Grifola</taxon>
    </lineage>
</organism>